<keyword evidence="1" id="KW-0596">Phosphopantetheine</keyword>
<feature type="domain" description="Carrier" evidence="3">
    <location>
        <begin position="9"/>
        <end position="83"/>
    </location>
</feature>
<protein>
    <submittedName>
        <fullName evidence="4">Acyl carrier protein</fullName>
    </submittedName>
</protein>
<dbReference type="AlphaFoldDB" id="A0A2D0KSL9"/>
<proteinExistence type="predicted"/>
<reference evidence="4 5" key="1">
    <citation type="journal article" date="2017" name="Nat. Microbiol.">
        <title>Natural product diversity associated with the nematode symbionts Photorhabdus and Xenorhabdus.</title>
        <authorList>
            <person name="Tobias N.J."/>
            <person name="Wolff H."/>
            <person name="Djahanschiri B."/>
            <person name="Grundmann F."/>
            <person name="Kronenwerth M."/>
            <person name="Shi Y.M."/>
            <person name="Simonyi S."/>
            <person name="Grun P."/>
            <person name="Shapiro-Ilan D."/>
            <person name="Pidot S.J."/>
            <person name="Stinear T.P."/>
            <person name="Ebersberger I."/>
            <person name="Bode H.B."/>
        </authorList>
    </citation>
    <scope>NUCLEOTIDE SEQUENCE [LARGE SCALE GENOMIC DNA]</scope>
    <source>
        <strain evidence="4 5">DSM 17904</strain>
    </source>
</reference>
<dbReference type="EMBL" id="NJAJ01000009">
    <property type="protein sequence ID" value="PHM66368.1"/>
    <property type="molecule type" value="Genomic_DNA"/>
</dbReference>
<keyword evidence="5" id="KW-1185">Reference proteome</keyword>
<dbReference type="InterPro" id="IPR006162">
    <property type="entry name" value="Ppantetheine_attach_site"/>
</dbReference>
<comment type="caution">
    <text evidence="4">The sequence shown here is derived from an EMBL/GenBank/DDBJ whole genome shotgun (WGS) entry which is preliminary data.</text>
</comment>
<dbReference type="Proteomes" id="UP000222366">
    <property type="component" value="Unassembled WGS sequence"/>
</dbReference>
<accession>A0A2D0KSL9</accession>
<evidence type="ECO:0000256" key="2">
    <source>
        <dbReference type="ARBA" id="ARBA00022553"/>
    </source>
</evidence>
<dbReference type="SUPFAM" id="SSF47336">
    <property type="entry name" value="ACP-like"/>
    <property type="match status" value="1"/>
</dbReference>
<evidence type="ECO:0000313" key="5">
    <source>
        <dbReference type="Proteomes" id="UP000222366"/>
    </source>
</evidence>
<dbReference type="PROSITE" id="PS50075">
    <property type="entry name" value="CARRIER"/>
    <property type="match status" value="1"/>
</dbReference>
<dbReference type="Gene3D" id="1.10.1200.10">
    <property type="entry name" value="ACP-like"/>
    <property type="match status" value="1"/>
</dbReference>
<name>A0A2D0KSL9_9GAMM</name>
<dbReference type="InterPro" id="IPR009081">
    <property type="entry name" value="PP-bd_ACP"/>
</dbReference>
<dbReference type="InterPro" id="IPR036736">
    <property type="entry name" value="ACP-like_sf"/>
</dbReference>
<dbReference type="Pfam" id="PF00550">
    <property type="entry name" value="PP-binding"/>
    <property type="match status" value="1"/>
</dbReference>
<gene>
    <name evidence="4" type="ORF">Xsto_01300</name>
</gene>
<dbReference type="PROSITE" id="PS00012">
    <property type="entry name" value="PHOSPHOPANTETHEINE"/>
    <property type="match status" value="1"/>
</dbReference>
<sequence length="87" mass="9925">MKDFNIKELIEFLKQSGEQDEFSEVELTELHADTEFSDMGFDSLALLNVVEHLKQKFGIEIPYDIAVTAKTPKELLALIQKNTISHT</sequence>
<evidence type="ECO:0000313" key="4">
    <source>
        <dbReference type="EMBL" id="PHM66368.1"/>
    </source>
</evidence>
<keyword evidence="2" id="KW-0597">Phosphoprotein</keyword>
<dbReference type="RefSeq" id="WP_099124424.1">
    <property type="nucleotide sequence ID" value="NZ_CAWNRH010000170.1"/>
</dbReference>
<evidence type="ECO:0000256" key="1">
    <source>
        <dbReference type="ARBA" id="ARBA00022450"/>
    </source>
</evidence>
<organism evidence="4 5">
    <name type="scientific">Xenorhabdus stockiae</name>
    <dbReference type="NCBI Taxonomy" id="351614"/>
    <lineage>
        <taxon>Bacteria</taxon>
        <taxon>Pseudomonadati</taxon>
        <taxon>Pseudomonadota</taxon>
        <taxon>Gammaproteobacteria</taxon>
        <taxon>Enterobacterales</taxon>
        <taxon>Morganellaceae</taxon>
        <taxon>Xenorhabdus</taxon>
    </lineage>
</organism>
<evidence type="ECO:0000259" key="3">
    <source>
        <dbReference type="PROSITE" id="PS50075"/>
    </source>
</evidence>